<dbReference type="CDD" id="cd16014">
    <property type="entry name" value="PLC"/>
    <property type="match status" value="1"/>
</dbReference>
<dbReference type="AlphaFoldDB" id="A0A2N7X057"/>
<dbReference type="InterPro" id="IPR007312">
    <property type="entry name" value="Phosphoesterase"/>
</dbReference>
<dbReference type="EMBL" id="PNYC01000013">
    <property type="protein sequence ID" value="PMS35020.1"/>
    <property type="molecule type" value="Genomic_DNA"/>
</dbReference>
<dbReference type="GO" id="GO:0034480">
    <property type="term" value="F:phosphatidylcholine phospholipase C activity"/>
    <property type="evidence" value="ECO:0007669"/>
    <property type="project" value="UniProtKB-EC"/>
</dbReference>
<dbReference type="PANTHER" id="PTHR31956">
    <property type="entry name" value="NON-SPECIFIC PHOSPHOLIPASE C4-RELATED"/>
    <property type="match status" value="1"/>
</dbReference>
<evidence type="ECO:0000313" key="5">
    <source>
        <dbReference type="EMBL" id="PMS35020.1"/>
    </source>
</evidence>
<comment type="similarity">
    <text evidence="1">Belongs to the bacterial phospholipase C family.</text>
</comment>
<keyword evidence="3" id="KW-0378">Hydrolase</keyword>
<sequence>MTSTSRRDFLRAAAQAAGAATAMGIVPAGIRNALALPANDATRSIEDIEHIVILMQENRSFDHYFGTLRGVRGYGDRRAITLPNGKPVWYQPLAADAGYVLPFHPSAPDLGLQFLQDLPHDWTTTHAAWNGGRYDQWVPAKGTTTMAYLTRQDIPFHYQLADAFTICDAYHCSGMTPTDPNRYYMWTGWVGNDGNGGGPVIDNAEAGYSWSTYPEVLQAAGISWKVYQDIGTGLDANGSWGWTQDAYIGNYGDNSLLYFDQYRGAQPGNPLYDRARTGTNVAVSGGYFDMLKADVQNGTLPQVSWIVAPEAYSEHPNWPANYGAWYVDQVLQVLTSNPAVWSKTALLITYDENDGFFDHVAPPFAAWSTTSGRSTVDTTNEYFAGNGTYPAGPYGLGPRVPMIVVSPWSKGGWVCSETFDHTSIIRFIEKRFGRQGNLREANITPWRRAVCGDLTRAFDFANPNAAFPVLPATTSYVPPDQQRHPDYVPVPPPAQSMPSQEPGVRPARALPYELFVRSHADAGNNTLRLEFVNTGEAGAALLAYQPASVNAPRSYTVEAKKRLTDDLPLGADGSYRYVVHGPNGFARGFAGKAAMLHAWHADTAVPEVTESYDVANGNIELHLKNAGTSACTFKIANAYDGGSVTRQVAGGKSVDLYLDLRAFHGWYDLTVTVDTDASFARTLAGHVETGHSSMSDPALGAS</sequence>
<dbReference type="Pfam" id="PF05506">
    <property type="entry name" value="PLipase_C_C"/>
    <property type="match status" value="2"/>
</dbReference>
<gene>
    <name evidence="5" type="ORF">C0Z20_19920</name>
</gene>
<dbReference type="STRING" id="863227.GCA_000373005_05692"/>
<dbReference type="InterPro" id="IPR017850">
    <property type="entry name" value="Alkaline_phosphatase_core_sf"/>
</dbReference>
<dbReference type="PROSITE" id="PS51318">
    <property type="entry name" value="TAT"/>
    <property type="match status" value="1"/>
</dbReference>
<organism evidence="5 6">
    <name type="scientific">Trinickia symbiotica</name>
    <dbReference type="NCBI Taxonomy" id="863227"/>
    <lineage>
        <taxon>Bacteria</taxon>
        <taxon>Pseudomonadati</taxon>
        <taxon>Pseudomonadota</taxon>
        <taxon>Betaproteobacteria</taxon>
        <taxon>Burkholderiales</taxon>
        <taxon>Burkholderiaceae</taxon>
        <taxon>Trinickia</taxon>
    </lineage>
</organism>
<dbReference type="GO" id="GO:0016042">
    <property type="term" value="P:lipid catabolic process"/>
    <property type="evidence" value="ECO:0007669"/>
    <property type="project" value="InterPro"/>
</dbReference>
<feature type="domain" description="Bacterial phospholipase C C-terminal" evidence="4">
    <location>
        <begin position="506"/>
        <end position="592"/>
    </location>
</feature>
<keyword evidence="6" id="KW-1185">Reference proteome</keyword>
<dbReference type="NCBIfam" id="TIGR03396">
    <property type="entry name" value="PC_PLC"/>
    <property type="match status" value="1"/>
</dbReference>
<dbReference type="OrthoDB" id="980947at2"/>
<dbReference type="Pfam" id="PF04185">
    <property type="entry name" value="Phosphoesterase"/>
    <property type="match status" value="1"/>
</dbReference>
<name>A0A2N7X057_9BURK</name>
<dbReference type="PANTHER" id="PTHR31956:SF1">
    <property type="entry name" value="NON-SPECIFIC PHOSPHOLIPASE C1"/>
    <property type="match status" value="1"/>
</dbReference>
<dbReference type="Gene3D" id="3.40.720.10">
    <property type="entry name" value="Alkaline Phosphatase, subunit A"/>
    <property type="match status" value="2"/>
</dbReference>
<proteinExistence type="inferred from homology"/>
<comment type="caution">
    <text evidence="5">The sequence shown here is derived from an EMBL/GenBank/DDBJ whole genome shotgun (WGS) entry which is preliminary data.</text>
</comment>
<dbReference type="InterPro" id="IPR008475">
    <property type="entry name" value="PLipase_C_C"/>
</dbReference>
<dbReference type="EC" id="3.1.4.3" evidence="2"/>
<evidence type="ECO:0000259" key="4">
    <source>
        <dbReference type="Pfam" id="PF05506"/>
    </source>
</evidence>
<protein>
    <recommendedName>
        <fullName evidence="2">phospholipase C</fullName>
        <ecNumber evidence="2">3.1.4.3</ecNumber>
    </recommendedName>
</protein>
<evidence type="ECO:0000256" key="1">
    <source>
        <dbReference type="ARBA" id="ARBA00009717"/>
    </source>
</evidence>
<evidence type="ECO:0000313" key="6">
    <source>
        <dbReference type="Proteomes" id="UP000235777"/>
    </source>
</evidence>
<accession>A0A2N7X057</accession>
<dbReference type="InterPro" id="IPR017767">
    <property type="entry name" value="PC-PLC"/>
</dbReference>
<dbReference type="InterPro" id="IPR006311">
    <property type="entry name" value="TAT_signal"/>
</dbReference>
<feature type="domain" description="Bacterial phospholipase C C-terminal" evidence="4">
    <location>
        <begin position="606"/>
        <end position="686"/>
    </location>
</feature>
<dbReference type="RefSeq" id="WP_018444311.1">
    <property type="nucleotide sequence ID" value="NZ_KB890220.1"/>
</dbReference>
<reference evidence="5 6" key="1">
    <citation type="submission" date="2018-01" db="EMBL/GenBank/DDBJ databases">
        <title>Whole genome analyses suggest that Burkholderia sensu lato contains two further novel genera in the rhizoxinica-symbiotica group Mycetohabitans gen. nov., and Trinickia gen. nov.: implications for the evolution of diazotrophy and nodulation in the Burkholderiaceae.</title>
        <authorList>
            <person name="Estrada-de los Santos P."/>
            <person name="Palmer M."/>
            <person name="Chavez-Ramirez B."/>
            <person name="Beukes C."/>
            <person name="Steenkamp E.T."/>
            <person name="Hirsch A.M."/>
            <person name="Manyaka P."/>
            <person name="Maluk M."/>
            <person name="Lafos M."/>
            <person name="Crook M."/>
            <person name="Gross E."/>
            <person name="Simon M.F."/>
            <person name="Bueno dos Reis Junior F."/>
            <person name="Poole P.S."/>
            <person name="Venter S.N."/>
            <person name="James E.K."/>
        </authorList>
    </citation>
    <scope>NUCLEOTIDE SEQUENCE [LARGE SCALE GENOMIC DNA]</scope>
    <source>
        <strain evidence="5 6">JPY 581</strain>
    </source>
</reference>
<evidence type="ECO:0000256" key="2">
    <source>
        <dbReference type="ARBA" id="ARBA00012018"/>
    </source>
</evidence>
<dbReference type="Proteomes" id="UP000235777">
    <property type="component" value="Unassembled WGS sequence"/>
</dbReference>
<evidence type="ECO:0000256" key="3">
    <source>
        <dbReference type="ARBA" id="ARBA00022801"/>
    </source>
</evidence>